<dbReference type="PROSITE" id="PS50889">
    <property type="entry name" value="S4"/>
    <property type="match status" value="1"/>
</dbReference>
<evidence type="ECO:0000256" key="8">
    <source>
        <dbReference type="SAM" id="MobiDB-lite"/>
    </source>
</evidence>
<dbReference type="Gene3D" id="3.30.70.580">
    <property type="entry name" value="Pseudouridine synthase I, catalytic domain, N-terminal subdomain"/>
    <property type="match status" value="1"/>
</dbReference>
<reference evidence="10 11" key="1">
    <citation type="submission" date="2014-11" db="EMBL/GenBank/DDBJ databases">
        <title>Draft Genome Sequence of Vibrio piscirenalis strains CECT 8603T and CECT 8604, two marine Gammaproteobacterium isolated from cultured gilthead sea bream (Sparus aurata).</title>
        <authorList>
            <person name="Arahal D.R."/>
            <person name="Rodrigo-Torres L."/>
            <person name="Lucena T."/>
            <person name="Pujalte M.J."/>
        </authorList>
    </citation>
    <scope>NUCLEOTIDE SEQUENCE [LARGE SCALE GENOMIC DNA]</scope>
    <source>
        <strain evidence="10 11">DCR 1-4-2</strain>
    </source>
</reference>
<evidence type="ECO:0000256" key="6">
    <source>
        <dbReference type="PROSITE-ProRule" id="PRU00182"/>
    </source>
</evidence>
<dbReference type="PANTHER" id="PTHR47683:SF2">
    <property type="entry name" value="RNA-BINDING S4 DOMAIN-CONTAINING PROTEIN"/>
    <property type="match status" value="1"/>
</dbReference>
<evidence type="ECO:0000256" key="5">
    <source>
        <dbReference type="ARBA" id="ARBA00036535"/>
    </source>
</evidence>
<dbReference type="EC" id="5.4.99.-" evidence="7"/>
<evidence type="ECO:0000256" key="3">
    <source>
        <dbReference type="ARBA" id="ARBA00023235"/>
    </source>
</evidence>
<evidence type="ECO:0000256" key="2">
    <source>
        <dbReference type="ARBA" id="ARBA00022552"/>
    </source>
</evidence>
<dbReference type="SUPFAM" id="SSF55174">
    <property type="entry name" value="Alpha-L RNA-binding motif"/>
    <property type="match status" value="1"/>
</dbReference>
<dbReference type="GO" id="GO:0003723">
    <property type="term" value="F:RNA binding"/>
    <property type="evidence" value="ECO:0007669"/>
    <property type="project" value="UniProtKB-KW"/>
</dbReference>
<dbReference type="InterPro" id="IPR036986">
    <property type="entry name" value="S4_RNA-bd_sf"/>
</dbReference>
<comment type="similarity">
    <text evidence="1 7">Belongs to the pseudouridine synthase RsuA family.</text>
</comment>
<sequence>MSQDNAKRLNKFISETGYCSRREADKLIDQGRVTINGQIPEMGTKVMLGDDVCIDGQPVKAKEKPVYIALNKPTGITCTTERDIPGNIVDFIGHRSRIFPIGRLDKPSDGLIFLTNDGDIVNKILRAGNNHEKEYVVRVDKAITDDFIRRMGAGVNILDTVTLPCKVTKETKFSFRIVLTQGLNRQIRRMCEALGFEVFKLRRVRIMNITLDDIPNGRWRYLSDDEINEIHAMCEGSVSTEEASKTDSKGKHIRKATDAKLFDSREENQESTARRNQNTRTFKGRNADEFRHAPNSKRGRHGEQSRERGYERSSERNQERSNDRYSDRNQERSNDRYSDRNQERTNERTSQRSNDRYNDKPSYQNRSSDNKGSKPFNNTKRDEHSSRPSSSRPNSSNPNHKSRVGGTLGLKK</sequence>
<dbReference type="InterPro" id="IPR020103">
    <property type="entry name" value="PsdUridine_synth_cat_dom_sf"/>
</dbReference>
<organism evidence="10 11">
    <name type="scientific">Vibrio renipiscarius</name>
    <dbReference type="NCBI Taxonomy" id="1461322"/>
    <lineage>
        <taxon>Bacteria</taxon>
        <taxon>Pseudomonadati</taxon>
        <taxon>Pseudomonadota</taxon>
        <taxon>Gammaproteobacteria</taxon>
        <taxon>Vibrionales</taxon>
        <taxon>Vibrionaceae</taxon>
        <taxon>Vibrio</taxon>
    </lineage>
</organism>
<evidence type="ECO:0000259" key="9">
    <source>
        <dbReference type="SMART" id="SM00363"/>
    </source>
</evidence>
<dbReference type="AlphaFoldDB" id="A0A0C2K4E9"/>
<keyword evidence="11" id="KW-1185">Reference proteome</keyword>
<evidence type="ECO:0000256" key="4">
    <source>
        <dbReference type="ARBA" id="ARBA00036390"/>
    </source>
</evidence>
<dbReference type="EMBL" id="JTKH01000023">
    <property type="protein sequence ID" value="KII76991.1"/>
    <property type="molecule type" value="Genomic_DNA"/>
</dbReference>
<dbReference type="FunFam" id="3.30.70.1560:FF:000002">
    <property type="entry name" value="Pseudouridine synthase"/>
    <property type="match status" value="1"/>
</dbReference>
<dbReference type="PANTHER" id="PTHR47683">
    <property type="entry name" value="PSEUDOURIDINE SYNTHASE FAMILY PROTEIN-RELATED"/>
    <property type="match status" value="1"/>
</dbReference>
<dbReference type="PROSITE" id="PS01149">
    <property type="entry name" value="PSI_RSU"/>
    <property type="match status" value="1"/>
</dbReference>
<accession>A0A0C2K4E9</accession>
<gene>
    <name evidence="10" type="ORF">OJ16_12790</name>
</gene>
<comment type="caution">
    <text evidence="10">The sequence shown here is derived from an EMBL/GenBank/DDBJ whole genome shotgun (WGS) entry which is preliminary data.</text>
</comment>
<dbReference type="SUPFAM" id="SSF55120">
    <property type="entry name" value="Pseudouridine synthase"/>
    <property type="match status" value="1"/>
</dbReference>
<dbReference type="FunFam" id="3.10.290.10:FF:000003">
    <property type="entry name" value="Pseudouridine synthase"/>
    <property type="match status" value="1"/>
</dbReference>
<evidence type="ECO:0000313" key="11">
    <source>
        <dbReference type="Proteomes" id="UP000031672"/>
    </source>
</evidence>
<dbReference type="InterPro" id="IPR000748">
    <property type="entry name" value="PsdUridine_synth_RsuA/RluB/E/F"/>
</dbReference>
<dbReference type="CDD" id="cd02554">
    <property type="entry name" value="PseudoU_synth_RluF"/>
    <property type="match status" value="1"/>
</dbReference>
<dbReference type="InterPro" id="IPR050343">
    <property type="entry name" value="RsuA_PseudoU_synthase"/>
</dbReference>
<dbReference type="OrthoDB" id="9807213at2"/>
<feature type="compositionally biased region" description="Basic and acidic residues" evidence="8">
    <location>
        <begin position="242"/>
        <end position="268"/>
    </location>
</feature>
<dbReference type="Gene3D" id="3.10.290.10">
    <property type="entry name" value="RNA-binding S4 domain"/>
    <property type="match status" value="1"/>
</dbReference>
<evidence type="ECO:0000256" key="1">
    <source>
        <dbReference type="ARBA" id="ARBA00008348"/>
    </source>
</evidence>
<dbReference type="SMART" id="SM00363">
    <property type="entry name" value="S4"/>
    <property type="match status" value="1"/>
</dbReference>
<dbReference type="GO" id="GO:0000455">
    <property type="term" value="P:enzyme-directed rRNA pseudouridine synthesis"/>
    <property type="evidence" value="ECO:0007669"/>
    <property type="project" value="UniProtKB-ARBA"/>
</dbReference>
<dbReference type="Pfam" id="PF01479">
    <property type="entry name" value="S4"/>
    <property type="match status" value="1"/>
</dbReference>
<dbReference type="NCBIfam" id="TIGR00093">
    <property type="entry name" value="pseudouridine synthase"/>
    <property type="match status" value="1"/>
</dbReference>
<dbReference type="NCBIfam" id="NF007784">
    <property type="entry name" value="PRK10475.1"/>
    <property type="match status" value="1"/>
</dbReference>
<evidence type="ECO:0000313" key="10">
    <source>
        <dbReference type="EMBL" id="KII76991.1"/>
    </source>
</evidence>
<dbReference type="Gene3D" id="3.30.70.1560">
    <property type="entry name" value="Alpha-L RNA-binding motif"/>
    <property type="match status" value="1"/>
</dbReference>
<accession>A0A0C2NBH0</accession>
<keyword evidence="3 7" id="KW-0413">Isomerase</keyword>
<dbReference type="STRING" id="1461322.OJ16_12790"/>
<feature type="region of interest" description="Disordered" evidence="8">
    <location>
        <begin position="237"/>
        <end position="412"/>
    </location>
</feature>
<dbReference type="InterPro" id="IPR042092">
    <property type="entry name" value="PsdUridine_s_RsuA/RluB/E/F_cat"/>
</dbReference>
<feature type="compositionally biased region" description="Low complexity" evidence="8">
    <location>
        <begin position="387"/>
        <end position="399"/>
    </location>
</feature>
<dbReference type="InterPro" id="IPR020094">
    <property type="entry name" value="TruA/RsuA/RluB/E/F_N"/>
</dbReference>
<dbReference type="Pfam" id="PF00849">
    <property type="entry name" value="PseudoU_synth_2"/>
    <property type="match status" value="1"/>
</dbReference>
<name>A0A0C2K4E9_9VIBR</name>
<keyword evidence="2" id="KW-0698">rRNA processing</keyword>
<feature type="compositionally biased region" description="Polar residues" evidence="8">
    <location>
        <begin position="270"/>
        <end position="281"/>
    </location>
</feature>
<feature type="domain" description="RNA-binding S4" evidence="9">
    <location>
        <begin position="7"/>
        <end position="69"/>
    </location>
</feature>
<dbReference type="GO" id="GO:0160138">
    <property type="term" value="F:23S rRNA pseudouridine(2604) synthase activity"/>
    <property type="evidence" value="ECO:0007669"/>
    <property type="project" value="UniProtKB-EC"/>
</dbReference>
<keyword evidence="6" id="KW-0694">RNA-binding</keyword>
<protein>
    <recommendedName>
        <fullName evidence="7">Pseudouridine synthase</fullName>
        <ecNumber evidence="7">5.4.99.-</ecNumber>
    </recommendedName>
</protein>
<dbReference type="InterPro" id="IPR006145">
    <property type="entry name" value="PsdUridine_synth_RsuA/RluA"/>
</dbReference>
<feature type="compositionally biased region" description="Basic and acidic residues" evidence="8">
    <location>
        <begin position="301"/>
        <end position="359"/>
    </location>
</feature>
<dbReference type="CDD" id="cd00165">
    <property type="entry name" value="S4"/>
    <property type="match status" value="1"/>
</dbReference>
<comment type="catalytic activity">
    <reaction evidence="5">
        <text>uridine(2604) in 23S rRNA = pseudouridine(2604) in 23S rRNA</text>
        <dbReference type="Rhea" id="RHEA:38875"/>
        <dbReference type="Rhea" id="RHEA-COMP:10093"/>
        <dbReference type="Rhea" id="RHEA-COMP:10094"/>
        <dbReference type="ChEBI" id="CHEBI:65314"/>
        <dbReference type="ChEBI" id="CHEBI:65315"/>
        <dbReference type="EC" id="5.4.99.21"/>
    </reaction>
</comment>
<comment type="catalytic activity">
    <reaction evidence="4">
        <text>uridine(35) in tRNA(Tyr) = pseudouridine(35) in tRNA(Tyr)</text>
        <dbReference type="Rhea" id="RHEA:60556"/>
        <dbReference type="Rhea" id="RHEA-COMP:15607"/>
        <dbReference type="Rhea" id="RHEA-COMP:15608"/>
        <dbReference type="ChEBI" id="CHEBI:65314"/>
        <dbReference type="ChEBI" id="CHEBI:65315"/>
    </reaction>
</comment>
<evidence type="ECO:0000256" key="7">
    <source>
        <dbReference type="RuleBase" id="RU003887"/>
    </source>
</evidence>
<dbReference type="Proteomes" id="UP000031672">
    <property type="component" value="Unassembled WGS sequence"/>
</dbReference>
<dbReference type="InterPro" id="IPR018496">
    <property type="entry name" value="PsdUridine_synth_RsuA/RluB_CS"/>
</dbReference>
<proteinExistence type="inferred from homology"/>
<dbReference type="InterPro" id="IPR002942">
    <property type="entry name" value="S4_RNA-bd"/>
</dbReference>
<dbReference type="RefSeq" id="WP_040991273.1">
    <property type="nucleotide sequence ID" value="NZ_JTKH01000023.1"/>
</dbReference>